<feature type="domain" description="BTB" evidence="1">
    <location>
        <begin position="352"/>
        <end position="419"/>
    </location>
</feature>
<keyword evidence="3" id="KW-1185">Reference proteome</keyword>
<dbReference type="EMBL" id="BGPR01000306">
    <property type="protein sequence ID" value="GBM11980.1"/>
    <property type="molecule type" value="Genomic_DNA"/>
</dbReference>
<dbReference type="Gene3D" id="3.30.710.10">
    <property type="entry name" value="Potassium Channel Kv1.1, Chain A"/>
    <property type="match status" value="1"/>
</dbReference>
<dbReference type="PANTHER" id="PTHR24413">
    <property type="entry name" value="SPECKLE-TYPE POZ PROTEIN"/>
    <property type="match status" value="1"/>
</dbReference>
<dbReference type="Proteomes" id="UP000499080">
    <property type="component" value="Unassembled WGS sequence"/>
</dbReference>
<name>A0A4Y2D5H5_ARAVE</name>
<evidence type="ECO:0000313" key="2">
    <source>
        <dbReference type="EMBL" id="GBM11980.1"/>
    </source>
</evidence>
<comment type="caution">
    <text evidence="2">The sequence shown here is derived from an EMBL/GenBank/DDBJ whole genome shotgun (WGS) entry which is preliminary data.</text>
</comment>
<evidence type="ECO:0000259" key="1">
    <source>
        <dbReference type="PROSITE" id="PS50097"/>
    </source>
</evidence>
<accession>A0A4Y2D5H5</accession>
<gene>
    <name evidence="2" type="primary">Tdpoz1_24</name>
    <name evidence="2" type="ORF">AVEN_209664_1</name>
</gene>
<dbReference type="InterPro" id="IPR000210">
    <property type="entry name" value="BTB/POZ_dom"/>
</dbReference>
<dbReference type="InterPro" id="IPR011333">
    <property type="entry name" value="SKP1/BTB/POZ_sf"/>
</dbReference>
<dbReference type="CDD" id="cd18186">
    <property type="entry name" value="BTB_POZ_ZBTB_KLHL-like"/>
    <property type="match status" value="1"/>
</dbReference>
<dbReference type="Gene3D" id="2.60.210.10">
    <property type="entry name" value="Apoptosis, Tumor Necrosis Factor Receptor Associated Protein 2, Chain A"/>
    <property type="match status" value="1"/>
</dbReference>
<proteinExistence type="predicted"/>
<dbReference type="SUPFAM" id="SSF49599">
    <property type="entry name" value="TRAF domain-like"/>
    <property type="match status" value="1"/>
</dbReference>
<sequence length="513" mass="60022">MSCERKCFSVKWRIEKFRSWLQKQEDILYSPEFTVETMEGTKWRLSISSECEPTLKYIALALLREVEDDGPKLIDLDYELAFLANDESPLKREKFTKIFGNTTSSHELMVKKDTVLVEKMHDYLPQDNLTVSCRIWRNRSSVAKNGRCFIRSVIGLERITLDGMIENFSNLNSFSYRTVNFIKPSTGTSLVSLNFYLDRDNRIEFERISFKRKFLFTSKLFVIDAVGNKRECCNKYSRLKYVPLSALGTHEFILDSTIEELAAKDFLPNDKLTLQYEVAFCPGIELENIEYEFPQNDSDLEDLNVCNSEEHYDASNNTQFADKQLDVEEEQSELMTSFKNDMTSLCKDHLFCDTLLQTGTETFPAHRSVLSARSPVFKKMFTTDMKEKAGELINIPDLSPETVRQMLLFIYTDATDDLDWENAKELYFASDKYEILTLKRRCSLFLKQNLIPFRVTEILILADRHQDDELKSAVQEYILKYNQEVFSSDEWKRFMESYCHLAAQIMYMQCLKK</sequence>
<evidence type="ECO:0000313" key="3">
    <source>
        <dbReference type="Proteomes" id="UP000499080"/>
    </source>
</evidence>
<organism evidence="2 3">
    <name type="scientific">Araneus ventricosus</name>
    <name type="common">Orbweaver spider</name>
    <name type="synonym">Epeira ventricosa</name>
    <dbReference type="NCBI Taxonomy" id="182803"/>
    <lineage>
        <taxon>Eukaryota</taxon>
        <taxon>Metazoa</taxon>
        <taxon>Ecdysozoa</taxon>
        <taxon>Arthropoda</taxon>
        <taxon>Chelicerata</taxon>
        <taxon>Arachnida</taxon>
        <taxon>Araneae</taxon>
        <taxon>Araneomorphae</taxon>
        <taxon>Entelegynae</taxon>
        <taxon>Araneoidea</taxon>
        <taxon>Araneidae</taxon>
        <taxon>Araneus</taxon>
    </lineage>
</organism>
<dbReference type="PROSITE" id="PS50097">
    <property type="entry name" value="BTB"/>
    <property type="match status" value="1"/>
</dbReference>
<protein>
    <submittedName>
        <fullName evidence="2">TD and POZ domain-containing protein 1</fullName>
    </submittedName>
</protein>
<dbReference type="OrthoDB" id="1022638at2759"/>
<dbReference type="Gene3D" id="1.25.40.420">
    <property type="match status" value="1"/>
</dbReference>
<dbReference type="InterPro" id="IPR008974">
    <property type="entry name" value="TRAF-like"/>
</dbReference>
<dbReference type="AlphaFoldDB" id="A0A4Y2D5H5"/>
<dbReference type="Pfam" id="PF00651">
    <property type="entry name" value="BTB"/>
    <property type="match status" value="1"/>
</dbReference>
<dbReference type="SUPFAM" id="SSF54695">
    <property type="entry name" value="POZ domain"/>
    <property type="match status" value="1"/>
</dbReference>
<reference evidence="2 3" key="1">
    <citation type="journal article" date="2019" name="Sci. Rep.">
        <title>Orb-weaving spider Araneus ventricosus genome elucidates the spidroin gene catalogue.</title>
        <authorList>
            <person name="Kono N."/>
            <person name="Nakamura H."/>
            <person name="Ohtoshi R."/>
            <person name="Moran D.A.P."/>
            <person name="Shinohara A."/>
            <person name="Yoshida Y."/>
            <person name="Fujiwara M."/>
            <person name="Mori M."/>
            <person name="Tomita M."/>
            <person name="Arakawa K."/>
        </authorList>
    </citation>
    <scope>NUCLEOTIDE SEQUENCE [LARGE SCALE GENOMIC DNA]</scope>
</reference>
<dbReference type="SMART" id="SM00225">
    <property type="entry name" value="BTB"/>
    <property type="match status" value="1"/>
</dbReference>